<dbReference type="Gene3D" id="1.20.1250.20">
    <property type="entry name" value="MFS general substrate transporter like domains"/>
    <property type="match status" value="2"/>
</dbReference>
<evidence type="ECO:0000313" key="2">
    <source>
        <dbReference type="EMBL" id="WAR01116.1"/>
    </source>
</evidence>
<dbReference type="Proteomes" id="UP001164746">
    <property type="component" value="Chromosome 4"/>
</dbReference>
<keyword evidence="3" id="KW-1185">Reference proteome</keyword>
<feature type="transmembrane region" description="Helical" evidence="1">
    <location>
        <begin position="97"/>
        <end position="120"/>
    </location>
</feature>
<dbReference type="PANTHER" id="PTHR11360">
    <property type="entry name" value="MONOCARBOXYLATE TRANSPORTER"/>
    <property type="match status" value="1"/>
</dbReference>
<feature type="transmembrane region" description="Helical" evidence="1">
    <location>
        <begin position="234"/>
        <end position="254"/>
    </location>
</feature>
<evidence type="ECO:0000256" key="1">
    <source>
        <dbReference type="SAM" id="Phobius"/>
    </source>
</evidence>
<feature type="transmembrane region" description="Helical" evidence="1">
    <location>
        <begin position="132"/>
        <end position="159"/>
    </location>
</feature>
<sequence length="299" mass="32357">MDNSCVAGISGATSTEINDCRSTFSSTGRSECSIESSQFSESFNQRMNGASKDTEGGLPWIVTFAAFMFYFLVDGISLSFGVFYVELLEMFNSSSWATSWIVSVMLGTYLFVGPLVGALVNRFGCRTVASAGSFVAAIALFACTYAPSIESMIIVYGFVGDVTLEDAEDAKPKTEENKTGFCRFLPTFNVDLLRSPSFVLFGIFKCLTIFGYFTPFAFLPAFGQSKGFSSQKSSLLVSTIGIASTIFVLISGWVSDQTWANPIFIYSVAAFVGGVVTVLVPFCPSYLTLILYCIMLVTA</sequence>
<dbReference type="SUPFAM" id="SSF103473">
    <property type="entry name" value="MFS general substrate transporter"/>
    <property type="match status" value="2"/>
</dbReference>
<gene>
    <name evidence="2" type="ORF">MAR_007674</name>
</gene>
<keyword evidence="1" id="KW-0472">Membrane</keyword>
<organism evidence="2 3">
    <name type="scientific">Mya arenaria</name>
    <name type="common">Soft-shell clam</name>
    <dbReference type="NCBI Taxonomy" id="6604"/>
    <lineage>
        <taxon>Eukaryota</taxon>
        <taxon>Metazoa</taxon>
        <taxon>Spiralia</taxon>
        <taxon>Lophotrochozoa</taxon>
        <taxon>Mollusca</taxon>
        <taxon>Bivalvia</taxon>
        <taxon>Autobranchia</taxon>
        <taxon>Heteroconchia</taxon>
        <taxon>Euheterodonta</taxon>
        <taxon>Imparidentia</taxon>
        <taxon>Neoheterodontei</taxon>
        <taxon>Myida</taxon>
        <taxon>Myoidea</taxon>
        <taxon>Myidae</taxon>
        <taxon>Mya</taxon>
    </lineage>
</organism>
<dbReference type="InterPro" id="IPR036259">
    <property type="entry name" value="MFS_trans_sf"/>
</dbReference>
<protein>
    <submittedName>
        <fullName evidence="2">MOT14-like protein</fullName>
    </submittedName>
</protein>
<feature type="transmembrane region" description="Helical" evidence="1">
    <location>
        <begin position="60"/>
        <end position="85"/>
    </location>
</feature>
<evidence type="ECO:0000313" key="3">
    <source>
        <dbReference type="Proteomes" id="UP001164746"/>
    </source>
</evidence>
<feature type="transmembrane region" description="Helical" evidence="1">
    <location>
        <begin position="266"/>
        <end position="297"/>
    </location>
</feature>
<proteinExistence type="predicted"/>
<reference evidence="2" key="1">
    <citation type="submission" date="2022-11" db="EMBL/GenBank/DDBJ databases">
        <title>Centuries of genome instability and evolution in soft-shell clam transmissible cancer (bioRxiv).</title>
        <authorList>
            <person name="Hart S.F.M."/>
            <person name="Yonemitsu M.A."/>
            <person name="Giersch R.M."/>
            <person name="Beal B.F."/>
            <person name="Arriagada G."/>
            <person name="Davis B.W."/>
            <person name="Ostrander E.A."/>
            <person name="Goff S.P."/>
            <person name="Metzger M.J."/>
        </authorList>
    </citation>
    <scope>NUCLEOTIDE SEQUENCE</scope>
    <source>
        <strain evidence="2">MELC-2E11</strain>
        <tissue evidence="2">Siphon/mantle</tissue>
    </source>
</reference>
<accession>A0ABY7DWP7</accession>
<keyword evidence="1" id="KW-1133">Transmembrane helix</keyword>
<name>A0ABY7DWP7_MYAAR</name>
<keyword evidence="1" id="KW-0812">Transmembrane</keyword>
<dbReference type="PANTHER" id="PTHR11360:SF284">
    <property type="entry name" value="EG:103B4.3 PROTEIN-RELATED"/>
    <property type="match status" value="1"/>
</dbReference>
<dbReference type="InterPro" id="IPR050327">
    <property type="entry name" value="Proton-linked_MCT"/>
</dbReference>
<dbReference type="EMBL" id="CP111015">
    <property type="protein sequence ID" value="WAR01116.1"/>
    <property type="molecule type" value="Genomic_DNA"/>
</dbReference>
<feature type="transmembrane region" description="Helical" evidence="1">
    <location>
        <begin position="198"/>
        <end position="222"/>
    </location>
</feature>